<dbReference type="EMBL" id="DF196819">
    <property type="protein sequence ID" value="GAD29971.1"/>
    <property type="molecule type" value="Genomic_DNA"/>
</dbReference>
<proteinExistence type="predicted"/>
<feature type="chain" id="PRO_5006712570" description="DUF481 domain-containing protein" evidence="1">
    <location>
        <begin position="20"/>
        <end position="249"/>
    </location>
</feature>
<dbReference type="AlphaFoldDB" id="A0A0U1P5I9"/>
<evidence type="ECO:0000313" key="3">
    <source>
        <dbReference type="Proteomes" id="UP000030675"/>
    </source>
</evidence>
<dbReference type="Proteomes" id="UP000030675">
    <property type="component" value="Unassembled WGS sequence"/>
</dbReference>
<dbReference type="Pfam" id="PF04338">
    <property type="entry name" value="DUF481"/>
    <property type="match status" value="1"/>
</dbReference>
<dbReference type="eggNOG" id="COG3137">
    <property type="taxonomic scope" value="Bacteria"/>
</dbReference>
<name>A0A0U1P5I9_PHOLE</name>
<evidence type="ECO:0008006" key="4">
    <source>
        <dbReference type="Google" id="ProtNLM"/>
    </source>
</evidence>
<evidence type="ECO:0000256" key="1">
    <source>
        <dbReference type="SAM" id="SignalP"/>
    </source>
</evidence>
<dbReference type="GeneID" id="99742379"/>
<dbReference type="RefSeq" id="WP_023932499.1">
    <property type="nucleotide sequence ID" value="NZ_DF196819.1"/>
</dbReference>
<feature type="signal peptide" evidence="1">
    <location>
        <begin position="1"/>
        <end position="19"/>
    </location>
</feature>
<dbReference type="HOGENOM" id="CLU_058997_5_1_6"/>
<protein>
    <recommendedName>
        <fullName evidence="4">DUF481 domain-containing protein</fullName>
    </recommendedName>
</protein>
<accession>A0A0U1P5I9</accession>
<dbReference type="InterPro" id="IPR007433">
    <property type="entry name" value="DUF481"/>
</dbReference>
<reference evidence="3" key="1">
    <citation type="submission" date="2012-12" db="EMBL/GenBank/DDBJ databases">
        <title>Genome Sequence of Photobacterium leiognathi lrivu.4.1.</title>
        <authorList>
            <person name="Urbanczyk H."/>
            <person name="Ogura Y."/>
            <person name="Hayashi T."/>
            <person name="Dunlap P.V."/>
        </authorList>
    </citation>
    <scope>NUCLEOTIDE SEQUENCE [LARGE SCALE GENOMIC DNA]</scope>
    <source>
        <strain evidence="3">lrivu.4.1</strain>
    </source>
</reference>
<gene>
    <name evidence="2" type="ORF">PLEI_1625</name>
</gene>
<sequence>MKQYLLIPLTGILCHTALAATDTTTTEEDKSPFDGSAKLGFIYSKTTKTSMSLNSATELRYKKNNWSNKLALSSYYTDSTEEEDGVNKYQINLNNEFAMGPHSFTYLSNTYNHDQFGTYRSEYIVSTGLGYKFYDTKTSKLVVGGGPGYRWSKRQSTDPDYPNQREKNLIANAFVRGKKVFTPTFSAGFDGNVDYGSSNTTYDIKAYIKNRLIDNVALMIDTQYIYNTEVASDKSNDEIYSTVSITYDF</sequence>
<organism evidence="2 3">
    <name type="scientific">Photobacterium leiognathi lrivu.4.1</name>
    <dbReference type="NCBI Taxonomy" id="1248232"/>
    <lineage>
        <taxon>Bacteria</taxon>
        <taxon>Pseudomonadati</taxon>
        <taxon>Pseudomonadota</taxon>
        <taxon>Gammaproteobacteria</taxon>
        <taxon>Vibrionales</taxon>
        <taxon>Vibrionaceae</taxon>
        <taxon>Photobacterium</taxon>
    </lineage>
</organism>
<keyword evidence="1" id="KW-0732">Signal</keyword>
<evidence type="ECO:0000313" key="2">
    <source>
        <dbReference type="EMBL" id="GAD29971.1"/>
    </source>
</evidence>